<evidence type="ECO:0000313" key="3">
    <source>
        <dbReference type="Proteomes" id="UP000613266"/>
    </source>
</evidence>
<dbReference type="RefSeq" id="WP_198110117.1">
    <property type="nucleotide sequence ID" value="NZ_JAEDAK010000003.1"/>
</dbReference>
<dbReference type="SUPFAM" id="SSF53448">
    <property type="entry name" value="Nucleotide-diphospho-sugar transferases"/>
    <property type="match status" value="1"/>
</dbReference>
<dbReference type="EMBL" id="JAEDAK010000003">
    <property type="protein sequence ID" value="MBH9576505.1"/>
    <property type="molecule type" value="Genomic_DNA"/>
</dbReference>
<reference evidence="2" key="1">
    <citation type="submission" date="2020-12" db="EMBL/GenBank/DDBJ databases">
        <title>The genome sequence of Inhella sp. 1Y17.</title>
        <authorList>
            <person name="Liu Y."/>
        </authorList>
    </citation>
    <scope>NUCLEOTIDE SEQUENCE</scope>
    <source>
        <strain evidence="2">1Y17</strain>
    </source>
</reference>
<proteinExistence type="predicted"/>
<comment type="caution">
    <text evidence="2">The sequence shown here is derived from an EMBL/GenBank/DDBJ whole genome shotgun (WGS) entry which is preliminary data.</text>
</comment>
<accession>A0A931J1N4</accession>
<gene>
    <name evidence="2" type="ORF">I7X39_06280</name>
</gene>
<sequence length="315" mass="34832">MIGVVIPYFQREPGVLRRAVASVIAQRDVQLPVHLCIVDDSSPLPAHQELAGLESGGVDVNVVVQPNGGPGAARNRGLDSLPSSCEFVAFLDSDDEWAPDHLARAMLALASGANVYFSNFYQLGQTVGAFERAGRLVANRHPTIDGAPGLHQYTGDMFDQVLRGNVIGTPTIVYRRARFENLRFRNDLARAGEDYLFWMAMAHAGARFAFSTQIEAVCGRGVNVYSGVEWATDAFFVRVRNELSYRKATRRLYALNPEQQAHVRRCIRQLRRDFALALLSRLRKGPRLPSGLLAAQWREDAGSLLLLPLALLPVH</sequence>
<dbReference type="Pfam" id="PF00535">
    <property type="entry name" value="Glycos_transf_2"/>
    <property type="match status" value="1"/>
</dbReference>
<dbReference type="Gene3D" id="3.90.550.10">
    <property type="entry name" value="Spore Coat Polysaccharide Biosynthesis Protein SpsA, Chain A"/>
    <property type="match status" value="1"/>
</dbReference>
<evidence type="ECO:0000313" key="2">
    <source>
        <dbReference type="EMBL" id="MBH9576505.1"/>
    </source>
</evidence>
<dbReference type="PANTHER" id="PTHR22916">
    <property type="entry name" value="GLYCOSYLTRANSFERASE"/>
    <property type="match status" value="1"/>
</dbReference>
<dbReference type="GO" id="GO:0016758">
    <property type="term" value="F:hexosyltransferase activity"/>
    <property type="evidence" value="ECO:0007669"/>
    <property type="project" value="UniProtKB-ARBA"/>
</dbReference>
<name>A0A931J1N4_9BURK</name>
<dbReference type="Proteomes" id="UP000613266">
    <property type="component" value="Unassembled WGS sequence"/>
</dbReference>
<protein>
    <submittedName>
        <fullName evidence="2">Glycosyltransferase</fullName>
    </submittedName>
</protein>
<dbReference type="InterPro" id="IPR001173">
    <property type="entry name" value="Glyco_trans_2-like"/>
</dbReference>
<dbReference type="CDD" id="cd00761">
    <property type="entry name" value="Glyco_tranf_GTA_type"/>
    <property type="match status" value="1"/>
</dbReference>
<dbReference type="InterPro" id="IPR029044">
    <property type="entry name" value="Nucleotide-diphossugar_trans"/>
</dbReference>
<dbReference type="AlphaFoldDB" id="A0A931J1N4"/>
<evidence type="ECO:0000259" key="1">
    <source>
        <dbReference type="Pfam" id="PF00535"/>
    </source>
</evidence>
<organism evidence="2 3">
    <name type="scientific">Inhella proteolytica</name>
    <dbReference type="NCBI Taxonomy" id="2795029"/>
    <lineage>
        <taxon>Bacteria</taxon>
        <taxon>Pseudomonadati</taxon>
        <taxon>Pseudomonadota</taxon>
        <taxon>Betaproteobacteria</taxon>
        <taxon>Burkholderiales</taxon>
        <taxon>Sphaerotilaceae</taxon>
        <taxon>Inhella</taxon>
    </lineage>
</organism>
<dbReference type="PANTHER" id="PTHR22916:SF3">
    <property type="entry name" value="UDP-GLCNAC:BETAGAL BETA-1,3-N-ACETYLGLUCOSAMINYLTRANSFERASE-LIKE PROTEIN 1"/>
    <property type="match status" value="1"/>
</dbReference>
<keyword evidence="3" id="KW-1185">Reference proteome</keyword>
<feature type="domain" description="Glycosyltransferase 2-like" evidence="1">
    <location>
        <begin position="4"/>
        <end position="135"/>
    </location>
</feature>